<reference evidence="2" key="2">
    <citation type="journal article" date="2007" name="Science">
        <title>Draft genome sequence of the sexually transmitted pathogen Trichomonas vaginalis.</title>
        <authorList>
            <person name="Carlton J.M."/>
            <person name="Hirt R.P."/>
            <person name="Silva J.C."/>
            <person name="Delcher A.L."/>
            <person name="Schatz M."/>
            <person name="Zhao Q."/>
            <person name="Wortman J.R."/>
            <person name="Bidwell S.L."/>
            <person name="Alsmark U.C.M."/>
            <person name="Besteiro S."/>
            <person name="Sicheritz-Ponten T."/>
            <person name="Noel C.J."/>
            <person name="Dacks J.B."/>
            <person name="Foster P.G."/>
            <person name="Simillion C."/>
            <person name="Van de Peer Y."/>
            <person name="Miranda-Saavedra D."/>
            <person name="Barton G.J."/>
            <person name="Westrop G.D."/>
            <person name="Mueller S."/>
            <person name="Dessi D."/>
            <person name="Fiori P.L."/>
            <person name="Ren Q."/>
            <person name="Paulsen I."/>
            <person name="Zhang H."/>
            <person name="Bastida-Corcuera F.D."/>
            <person name="Simoes-Barbosa A."/>
            <person name="Brown M.T."/>
            <person name="Hayes R.D."/>
            <person name="Mukherjee M."/>
            <person name="Okumura C.Y."/>
            <person name="Schneider R."/>
            <person name="Smith A.J."/>
            <person name="Vanacova S."/>
            <person name="Villalvazo M."/>
            <person name="Haas B.J."/>
            <person name="Pertea M."/>
            <person name="Feldblyum T.V."/>
            <person name="Utterback T.R."/>
            <person name="Shu C.L."/>
            <person name="Osoegawa K."/>
            <person name="de Jong P.J."/>
            <person name="Hrdy I."/>
            <person name="Horvathova L."/>
            <person name="Zubacova Z."/>
            <person name="Dolezal P."/>
            <person name="Malik S.B."/>
            <person name="Logsdon J.M. Jr."/>
            <person name="Henze K."/>
            <person name="Gupta A."/>
            <person name="Wang C.C."/>
            <person name="Dunne R.L."/>
            <person name="Upcroft J.A."/>
            <person name="Upcroft P."/>
            <person name="White O."/>
            <person name="Salzberg S.L."/>
            <person name="Tang P."/>
            <person name="Chiu C.-H."/>
            <person name="Lee Y.-S."/>
            <person name="Embley T.M."/>
            <person name="Coombs G.H."/>
            <person name="Mottram J.C."/>
            <person name="Tachezy J."/>
            <person name="Fraser-Liggett C.M."/>
            <person name="Johnson P.J."/>
        </authorList>
    </citation>
    <scope>NUCLEOTIDE SEQUENCE [LARGE SCALE GENOMIC DNA]</scope>
    <source>
        <strain evidence="2">G3</strain>
    </source>
</reference>
<evidence type="ECO:0000313" key="3">
    <source>
        <dbReference type="Proteomes" id="UP000001542"/>
    </source>
</evidence>
<reference evidence="2" key="1">
    <citation type="submission" date="2006-10" db="EMBL/GenBank/DDBJ databases">
        <authorList>
            <person name="Amadeo P."/>
            <person name="Zhao Q."/>
            <person name="Wortman J."/>
            <person name="Fraser-Liggett C."/>
            <person name="Carlton J."/>
        </authorList>
    </citation>
    <scope>NUCLEOTIDE SEQUENCE</scope>
    <source>
        <strain evidence="2">G3</strain>
    </source>
</reference>
<dbReference type="Proteomes" id="UP000001542">
    <property type="component" value="Unassembled WGS sequence"/>
</dbReference>
<dbReference type="InParanoid" id="A2E3P4"/>
<keyword evidence="3" id="KW-1185">Reference proteome</keyword>
<feature type="transmembrane region" description="Helical" evidence="1">
    <location>
        <begin position="205"/>
        <end position="223"/>
    </location>
</feature>
<feature type="transmembrane region" description="Helical" evidence="1">
    <location>
        <begin position="230"/>
        <end position="249"/>
    </location>
</feature>
<feature type="transmembrane region" description="Helical" evidence="1">
    <location>
        <begin position="289"/>
        <end position="311"/>
    </location>
</feature>
<keyword evidence="1" id="KW-0472">Membrane</keyword>
<organism evidence="2 3">
    <name type="scientific">Trichomonas vaginalis (strain ATCC PRA-98 / G3)</name>
    <dbReference type="NCBI Taxonomy" id="412133"/>
    <lineage>
        <taxon>Eukaryota</taxon>
        <taxon>Metamonada</taxon>
        <taxon>Parabasalia</taxon>
        <taxon>Trichomonadida</taxon>
        <taxon>Trichomonadidae</taxon>
        <taxon>Trichomonas</taxon>
    </lineage>
</organism>
<proteinExistence type="predicted"/>
<evidence type="ECO:0000256" key="1">
    <source>
        <dbReference type="SAM" id="Phobius"/>
    </source>
</evidence>
<protein>
    <submittedName>
        <fullName evidence="2">Uncharacterized protein</fullName>
    </submittedName>
</protein>
<gene>
    <name evidence="2" type="ORF">TVAG_117040</name>
</gene>
<feature type="transmembrane region" description="Helical" evidence="1">
    <location>
        <begin position="7"/>
        <end position="24"/>
    </location>
</feature>
<name>A2E3P4_TRIV3</name>
<accession>A2E3P4</accession>
<sequence length="332" mass="38684">MLKIKKILPFLGISFLCTYWLAIFDSSAYIRDSLSCYNSVGYEASRDFYSKNEIINLFTNCSEINIDKSSIGDVRGPILTYYFQDSPPISTNMNNFESEFHKHHVKATKMILRTDLTYTAPKFKAHFMKIIRLHRNGVLFSARQIIKMDRIDIKHNFFIRYIASLIAFVFLFFHKRRRRNLLPFILSSLTVIMHVFLFGRFLQTFRIVAAICWLIEFLNMLNLKYRGFSIVIPIILLTLACSMIFYGIFMTHSKWFKDITTSYIVTVSLMVGDHIQETMTSLHGHSAVLFFRFICSSTLVLILTFIIMASVGKPFNKLVSSNDTNQNNNYQM</sequence>
<dbReference type="VEuPathDB" id="TrichDB:TVAGG3_0507800"/>
<dbReference type="VEuPathDB" id="TrichDB:TVAG_117040"/>
<evidence type="ECO:0000313" key="2">
    <source>
        <dbReference type="EMBL" id="EAY12682.1"/>
    </source>
</evidence>
<dbReference type="KEGG" id="tva:4770647"/>
<feature type="transmembrane region" description="Helical" evidence="1">
    <location>
        <begin position="181"/>
        <end position="199"/>
    </location>
</feature>
<keyword evidence="1" id="KW-1133">Transmembrane helix</keyword>
<feature type="transmembrane region" description="Helical" evidence="1">
    <location>
        <begin position="157"/>
        <end position="174"/>
    </location>
</feature>
<dbReference type="RefSeq" id="XP_001324905.1">
    <property type="nucleotide sequence ID" value="XM_001324870.1"/>
</dbReference>
<dbReference type="AlphaFoldDB" id="A2E3P4"/>
<dbReference type="EMBL" id="DS113297">
    <property type="protein sequence ID" value="EAY12682.1"/>
    <property type="molecule type" value="Genomic_DNA"/>
</dbReference>
<keyword evidence="1" id="KW-0812">Transmembrane</keyword>